<name>A0AA88JF72_FICCA</name>
<keyword evidence="3" id="KW-1185">Reference proteome</keyword>
<organism evidence="2 3">
    <name type="scientific">Ficus carica</name>
    <name type="common">Common fig</name>
    <dbReference type="NCBI Taxonomy" id="3494"/>
    <lineage>
        <taxon>Eukaryota</taxon>
        <taxon>Viridiplantae</taxon>
        <taxon>Streptophyta</taxon>
        <taxon>Embryophyta</taxon>
        <taxon>Tracheophyta</taxon>
        <taxon>Spermatophyta</taxon>
        <taxon>Magnoliopsida</taxon>
        <taxon>eudicotyledons</taxon>
        <taxon>Gunneridae</taxon>
        <taxon>Pentapetalae</taxon>
        <taxon>rosids</taxon>
        <taxon>fabids</taxon>
        <taxon>Rosales</taxon>
        <taxon>Moraceae</taxon>
        <taxon>Ficeae</taxon>
        <taxon>Ficus</taxon>
    </lineage>
</organism>
<dbReference type="EMBL" id="BTGU01001160">
    <property type="protein sequence ID" value="GMN70492.1"/>
    <property type="molecule type" value="Genomic_DNA"/>
</dbReference>
<reference evidence="2" key="1">
    <citation type="submission" date="2023-07" db="EMBL/GenBank/DDBJ databases">
        <title>draft genome sequence of fig (Ficus carica).</title>
        <authorList>
            <person name="Takahashi T."/>
            <person name="Nishimura K."/>
        </authorList>
    </citation>
    <scope>NUCLEOTIDE SEQUENCE</scope>
</reference>
<evidence type="ECO:0000313" key="3">
    <source>
        <dbReference type="Proteomes" id="UP001187192"/>
    </source>
</evidence>
<evidence type="ECO:0000313" key="2">
    <source>
        <dbReference type="EMBL" id="GMN70492.1"/>
    </source>
</evidence>
<dbReference type="AlphaFoldDB" id="A0AA88JF72"/>
<comment type="caution">
    <text evidence="2">The sequence shown here is derived from an EMBL/GenBank/DDBJ whole genome shotgun (WGS) entry which is preliminary data.</text>
</comment>
<dbReference type="Proteomes" id="UP001187192">
    <property type="component" value="Unassembled WGS sequence"/>
</dbReference>
<protein>
    <submittedName>
        <fullName evidence="2">Uncharacterized protein</fullName>
    </submittedName>
</protein>
<evidence type="ECO:0000256" key="1">
    <source>
        <dbReference type="SAM" id="MobiDB-lite"/>
    </source>
</evidence>
<proteinExistence type="predicted"/>
<gene>
    <name evidence="2" type="ORF">TIFTF001_039534</name>
</gene>
<accession>A0AA88JF72</accession>
<feature type="region of interest" description="Disordered" evidence="1">
    <location>
        <begin position="1"/>
        <end position="26"/>
    </location>
</feature>
<sequence>MKMDTLENDPTALSPFYGTHQKGEFI</sequence>